<dbReference type="Proteomes" id="UP000516013">
    <property type="component" value="Chromosome"/>
</dbReference>
<dbReference type="RefSeq" id="WP_057178464.1">
    <property type="nucleotide sequence ID" value="NZ_CP060822.1"/>
</dbReference>
<evidence type="ECO:0000313" key="3">
    <source>
        <dbReference type="Proteomes" id="UP000516013"/>
    </source>
</evidence>
<accession>A0A7H0EY53</accession>
<dbReference type="KEGG" id="ccur:IAR63_12570"/>
<gene>
    <name evidence="2" type="ORF">IAR63_12570</name>
</gene>
<dbReference type="InterPro" id="IPR025272">
    <property type="entry name" value="SocA_Panacea"/>
</dbReference>
<evidence type="ECO:0000259" key="1">
    <source>
        <dbReference type="Pfam" id="PF13274"/>
    </source>
</evidence>
<dbReference type="AlphaFoldDB" id="A0A7H0EY53"/>
<keyword evidence="3" id="KW-1185">Reference proteome</keyword>
<dbReference type="Pfam" id="PF13274">
    <property type="entry name" value="SocA_Panacea"/>
    <property type="match status" value="1"/>
</dbReference>
<sequence length="152" mass="18050">MLTCFDVARYFIHLANETGSYISNLKLQKLVYYAQAWHLALYDTALFEEEFEAWVHGPVIPVLYQQYKGFGWRPIQQEVEEPNLPENIRSFLDEVVEVYFQCDAYELERMTHQETPWIEARARGSLPMDAPCNEIITKESIREYYKVRAEEE</sequence>
<name>A0A7H0EY53_9CYAN</name>
<protein>
    <submittedName>
        <fullName evidence="2">DUF4065 domain-containing protein</fullName>
    </submittedName>
</protein>
<evidence type="ECO:0000313" key="2">
    <source>
        <dbReference type="EMBL" id="QNP28719.1"/>
    </source>
</evidence>
<feature type="domain" description="Antitoxin SocA-like Panacea" evidence="1">
    <location>
        <begin position="27"/>
        <end position="117"/>
    </location>
</feature>
<proteinExistence type="predicted"/>
<organism evidence="2 3">
    <name type="scientific">Cylindrospermopsis curvispora GIHE-G1</name>
    <dbReference type="NCBI Taxonomy" id="2666332"/>
    <lineage>
        <taxon>Bacteria</taxon>
        <taxon>Bacillati</taxon>
        <taxon>Cyanobacteriota</taxon>
        <taxon>Cyanophyceae</taxon>
        <taxon>Nostocales</taxon>
        <taxon>Aphanizomenonaceae</taxon>
        <taxon>Cylindrospermopsis</taxon>
    </lineage>
</organism>
<dbReference type="EMBL" id="CP060822">
    <property type="protein sequence ID" value="QNP28719.1"/>
    <property type="molecule type" value="Genomic_DNA"/>
</dbReference>
<reference evidence="2 3" key="1">
    <citation type="submission" date="2020-08" db="EMBL/GenBank/DDBJ databases">
        <title>Complete genome sequence of Raphidiopsis curvispora isolated from drinking water reservoir in South Korea.</title>
        <authorList>
            <person name="Jeong J."/>
        </authorList>
    </citation>
    <scope>NUCLEOTIDE SEQUENCE [LARGE SCALE GENOMIC DNA]</scope>
    <source>
        <strain evidence="2 3">GIHE-G1</strain>
    </source>
</reference>